<proteinExistence type="predicted"/>
<dbReference type="Proteomes" id="UP000230069">
    <property type="component" value="Unassembled WGS sequence"/>
</dbReference>
<comment type="subcellular location">
    <subcellularLocation>
        <location evidence="1">Membrane</location>
        <topology evidence="1">Multi-pass membrane protein</topology>
    </subcellularLocation>
</comment>
<keyword evidence="5" id="KW-0406">Ion transport</keyword>
<accession>A0A2G5CSC0</accession>
<reference evidence="8 9" key="1">
    <citation type="submission" date="2017-09" db="EMBL/GenBank/DDBJ databases">
        <title>WGS assembly of Aquilegia coerulea Goldsmith.</title>
        <authorList>
            <person name="Hodges S."/>
            <person name="Kramer E."/>
            <person name="Nordborg M."/>
            <person name="Tomkins J."/>
            <person name="Borevitz J."/>
            <person name="Derieg N."/>
            <person name="Yan J."/>
            <person name="Mihaltcheva S."/>
            <person name="Hayes R.D."/>
            <person name="Rokhsar D."/>
        </authorList>
    </citation>
    <scope>NUCLEOTIDE SEQUENCE [LARGE SCALE GENOMIC DNA]</scope>
    <source>
        <strain evidence="9">cv. Goldsmith</strain>
    </source>
</reference>
<dbReference type="Pfam" id="PF25539">
    <property type="entry name" value="Bestrophin_2"/>
    <property type="match status" value="1"/>
</dbReference>
<dbReference type="GO" id="GO:0016020">
    <property type="term" value="C:membrane"/>
    <property type="evidence" value="ECO:0007669"/>
    <property type="project" value="UniProtKB-SubCell"/>
</dbReference>
<evidence type="ECO:0000256" key="3">
    <source>
        <dbReference type="ARBA" id="ARBA00022692"/>
    </source>
</evidence>
<sequence>MRKPTSITTNFLQSPYNFKIPKKSYTSLFPSNYSNQISFKILCCSSQSPIPKPILKTLNPLISILRIVPDWADGIKETRMQTKRALYNHEDWVQHRSSLRHIRHFSTSLSSRVILSLFPPVIAFTSFAAVIAIYNSAVLWWHWLPEYFPLLRTSSLPYQLTAPALALLLVFRTEASYSRFEEGRKAWTKLSAGTSDFARQVMASFDGGSSSDALIRNALLQYIIAFPVALKCHVIYGSNASQDLQNLLDEDDLAIVLSSKDRPRCIIEFISQSLQMLPLDDSKRDCLESKFSCFHEGIAICEQLIGIPIPLSYTRLTSRFLVLWHLTLPVILWDDCKWIVVPATFVSAASLFCIEEVGVLIEEPFPNLALDEICKQIRDSIQEAFTIENAVKGQLQAKQKIYADKHSPNGRPNS</sequence>
<dbReference type="GO" id="GO:0042548">
    <property type="term" value="P:regulation of photosynthesis, light reaction"/>
    <property type="evidence" value="ECO:0007669"/>
    <property type="project" value="InterPro"/>
</dbReference>
<keyword evidence="4 7" id="KW-1133">Transmembrane helix</keyword>
<protein>
    <submittedName>
        <fullName evidence="8">Uncharacterized protein</fullName>
    </submittedName>
</protein>
<dbReference type="PANTHER" id="PTHR33281">
    <property type="entry name" value="UPF0187 PROTEIN YNEE"/>
    <property type="match status" value="1"/>
</dbReference>
<name>A0A2G5CSC0_AQUCA</name>
<evidence type="ECO:0000256" key="6">
    <source>
        <dbReference type="ARBA" id="ARBA00023136"/>
    </source>
</evidence>
<keyword evidence="3 7" id="KW-0812">Transmembrane</keyword>
<evidence type="ECO:0000256" key="1">
    <source>
        <dbReference type="ARBA" id="ARBA00004141"/>
    </source>
</evidence>
<evidence type="ECO:0000313" key="8">
    <source>
        <dbReference type="EMBL" id="PIA34194.1"/>
    </source>
</evidence>
<feature type="transmembrane region" description="Helical" evidence="7">
    <location>
        <begin position="113"/>
        <end position="136"/>
    </location>
</feature>
<dbReference type="PIRSF" id="PIRSF016988">
    <property type="entry name" value="UCP016988"/>
    <property type="match status" value="1"/>
</dbReference>
<dbReference type="GO" id="GO:0005247">
    <property type="term" value="F:voltage-gated chloride channel activity"/>
    <property type="evidence" value="ECO:0007669"/>
    <property type="project" value="InterPro"/>
</dbReference>
<evidence type="ECO:0000313" key="9">
    <source>
        <dbReference type="Proteomes" id="UP000230069"/>
    </source>
</evidence>
<dbReference type="OrthoDB" id="1368at2759"/>
<organism evidence="8 9">
    <name type="scientific">Aquilegia coerulea</name>
    <name type="common">Rocky mountain columbine</name>
    <dbReference type="NCBI Taxonomy" id="218851"/>
    <lineage>
        <taxon>Eukaryota</taxon>
        <taxon>Viridiplantae</taxon>
        <taxon>Streptophyta</taxon>
        <taxon>Embryophyta</taxon>
        <taxon>Tracheophyta</taxon>
        <taxon>Spermatophyta</taxon>
        <taxon>Magnoliopsida</taxon>
        <taxon>Ranunculales</taxon>
        <taxon>Ranunculaceae</taxon>
        <taxon>Thalictroideae</taxon>
        <taxon>Aquilegia</taxon>
    </lineage>
</organism>
<dbReference type="PANTHER" id="PTHR33281:SF1">
    <property type="entry name" value="VOLTAGE-DEPENDENT CHLORIDE CHANNEL 1, CHLOROPLASTIC"/>
    <property type="match status" value="1"/>
</dbReference>
<dbReference type="EMBL" id="KZ305055">
    <property type="protein sequence ID" value="PIA34194.1"/>
    <property type="molecule type" value="Genomic_DNA"/>
</dbReference>
<evidence type="ECO:0000256" key="5">
    <source>
        <dbReference type="ARBA" id="ARBA00023065"/>
    </source>
</evidence>
<keyword evidence="2" id="KW-0813">Transport</keyword>
<dbReference type="InterPro" id="IPR024701">
    <property type="entry name" value="VCCN1/2"/>
</dbReference>
<dbReference type="STRING" id="218851.A0A2G5CSC0"/>
<keyword evidence="9" id="KW-1185">Reference proteome</keyword>
<dbReference type="FunCoup" id="A0A2G5CSC0">
    <property type="interactions" value="148"/>
</dbReference>
<dbReference type="InterPro" id="IPR044669">
    <property type="entry name" value="YneE/VCCN1/2-like"/>
</dbReference>
<keyword evidence="6 7" id="KW-0472">Membrane</keyword>
<evidence type="ECO:0000256" key="7">
    <source>
        <dbReference type="SAM" id="Phobius"/>
    </source>
</evidence>
<evidence type="ECO:0000256" key="4">
    <source>
        <dbReference type="ARBA" id="ARBA00022989"/>
    </source>
</evidence>
<dbReference type="InParanoid" id="A0A2G5CSC0"/>
<dbReference type="AlphaFoldDB" id="A0A2G5CSC0"/>
<gene>
    <name evidence="8" type="ORF">AQUCO_03800047v1</name>
</gene>
<evidence type="ECO:0000256" key="2">
    <source>
        <dbReference type="ARBA" id="ARBA00022448"/>
    </source>
</evidence>